<dbReference type="RefSeq" id="WP_068649404.1">
    <property type="nucleotide sequence ID" value="NZ_CP043611.1"/>
</dbReference>
<dbReference type="PANTHER" id="PTHR42663">
    <property type="entry name" value="HYDROLASE C777.06C-RELATED-RELATED"/>
    <property type="match status" value="1"/>
</dbReference>
<dbReference type="Proteomes" id="UP000077355">
    <property type="component" value="Unassembled WGS sequence"/>
</dbReference>
<dbReference type="GO" id="GO:0046872">
    <property type="term" value="F:metal ion binding"/>
    <property type="evidence" value="ECO:0007669"/>
    <property type="project" value="UniProtKB-KW"/>
</dbReference>
<proteinExistence type="predicted"/>
<feature type="domain" description="Metallo-beta-lactamase" evidence="4">
    <location>
        <begin position="20"/>
        <end position="219"/>
    </location>
</feature>
<evidence type="ECO:0000256" key="1">
    <source>
        <dbReference type="ARBA" id="ARBA00034221"/>
    </source>
</evidence>
<keyword evidence="5" id="KW-0378">Hydrolase</keyword>
<organism evidence="5 6">
    <name type="scientific">Paenibacillus antarcticus</name>
    <dbReference type="NCBI Taxonomy" id="253703"/>
    <lineage>
        <taxon>Bacteria</taxon>
        <taxon>Bacillati</taxon>
        <taxon>Bacillota</taxon>
        <taxon>Bacilli</taxon>
        <taxon>Bacillales</taxon>
        <taxon>Paenibacillaceae</taxon>
        <taxon>Paenibacillus</taxon>
    </lineage>
</organism>
<dbReference type="InterPro" id="IPR036866">
    <property type="entry name" value="RibonucZ/Hydroxyglut_hydro"/>
</dbReference>
<dbReference type="OrthoDB" id="9803916at2"/>
<dbReference type="SUPFAM" id="SSF56281">
    <property type="entry name" value="Metallo-hydrolase/oxidoreductase"/>
    <property type="match status" value="1"/>
</dbReference>
<evidence type="ECO:0000256" key="3">
    <source>
        <dbReference type="ARBA" id="ARBA00048505"/>
    </source>
</evidence>
<name>A0A168P955_9BACL</name>
<keyword evidence="6" id="KW-1185">Reference proteome</keyword>
<dbReference type="SMART" id="SM00849">
    <property type="entry name" value="Lactamase_B"/>
    <property type="match status" value="1"/>
</dbReference>
<dbReference type="EMBL" id="LVJI01000015">
    <property type="protein sequence ID" value="OAB46521.1"/>
    <property type="molecule type" value="Genomic_DNA"/>
</dbReference>
<comment type="catalytic activity">
    <reaction evidence="3">
        <text>3',5'-cyclic UMP + H2O = UMP + H(+)</text>
        <dbReference type="Rhea" id="RHEA:70575"/>
        <dbReference type="ChEBI" id="CHEBI:15377"/>
        <dbReference type="ChEBI" id="CHEBI:15378"/>
        <dbReference type="ChEBI" id="CHEBI:57865"/>
        <dbReference type="ChEBI" id="CHEBI:184387"/>
    </reaction>
    <physiologicalReaction direction="left-to-right" evidence="3">
        <dbReference type="Rhea" id="RHEA:70576"/>
    </physiologicalReaction>
</comment>
<dbReference type="PANTHER" id="PTHR42663:SF6">
    <property type="entry name" value="HYDROLASE C777.06C-RELATED"/>
    <property type="match status" value="1"/>
</dbReference>
<comment type="function">
    <text evidence="2">Counteracts the endogenous Pycsar antiviral defense system. Phosphodiesterase that enables metal-dependent hydrolysis of host cyclic nucleotide Pycsar defense signals such as cCMP and cUMP.</text>
</comment>
<evidence type="ECO:0000313" key="5">
    <source>
        <dbReference type="EMBL" id="OAB46521.1"/>
    </source>
</evidence>
<accession>A0A168P955</accession>
<comment type="catalytic activity">
    <reaction evidence="1">
        <text>3',5'-cyclic CMP + H2O = CMP + H(+)</text>
        <dbReference type="Rhea" id="RHEA:72675"/>
        <dbReference type="ChEBI" id="CHEBI:15377"/>
        <dbReference type="ChEBI" id="CHEBI:15378"/>
        <dbReference type="ChEBI" id="CHEBI:58003"/>
        <dbReference type="ChEBI" id="CHEBI:60377"/>
    </reaction>
    <physiologicalReaction direction="left-to-right" evidence="1">
        <dbReference type="Rhea" id="RHEA:72676"/>
    </physiologicalReaction>
</comment>
<evidence type="ECO:0000256" key="2">
    <source>
        <dbReference type="ARBA" id="ARBA00034301"/>
    </source>
</evidence>
<gene>
    <name evidence="5" type="ORF">PBAT_10910</name>
</gene>
<dbReference type="Gene3D" id="3.60.15.10">
    <property type="entry name" value="Ribonuclease Z/Hydroxyacylglutathione hydrolase-like"/>
    <property type="match status" value="1"/>
</dbReference>
<dbReference type="InterPro" id="IPR001279">
    <property type="entry name" value="Metallo-B-lactamas"/>
</dbReference>
<dbReference type="Pfam" id="PF23023">
    <property type="entry name" value="Anti-Pycsar_Apyc1"/>
    <property type="match status" value="1"/>
</dbReference>
<dbReference type="AlphaFoldDB" id="A0A168P955"/>
<sequence length="245" mass="27877">MGLQLQMLGTGSAFAKNYYNNNALLYDGTFTLLIDCGVTAPHALHRLGMSFNDIDAVLITHIHADHVGGLEELAFKTKFTFKRKMILYITEELAHSLWEHTLKGGLYQEGEISSLDDIFEVRFLQPLNPQSLTELITVELLPTNHIPGKASYSLYINESIFYSSDMTFEPSLLLNLVQERGCRTIFHECQLSGPGEVHTTLQELLTLPEDIQKITYLMHYADDKDDYLHQTGDLTFLEQNLIYEL</sequence>
<comment type="caution">
    <text evidence="5">The sequence shown here is derived from an EMBL/GenBank/DDBJ whole genome shotgun (WGS) entry which is preliminary data.</text>
</comment>
<protein>
    <submittedName>
        <fullName evidence="5">MBL fold metallo-hydrolase</fullName>
    </submittedName>
</protein>
<evidence type="ECO:0000313" key="6">
    <source>
        <dbReference type="Proteomes" id="UP000077355"/>
    </source>
</evidence>
<dbReference type="GO" id="GO:0016787">
    <property type="term" value="F:hydrolase activity"/>
    <property type="evidence" value="ECO:0007669"/>
    <property type="project" value="UniProtKB-KW"/>
</dbReference>
<evidence type="ECO:0000259" key="4">
    <source>
        <dbReference type="SMART" id="SM00849"/>
    </source>
</evidence>
<reference evidence="5 6" key="1">
    <citation type="submission" date="2016-03" db="EMBL/GenBank/DDBJ databases">
        <title>Draft genome sequence of Paenibacillus antarcticus CECT 5836.</title>
        <authorList>
            <person name="Shin S.-K."/>
            <person name="Yi H."/>
        </authorList>
    </citation>
    <scope>NUCLEOTIDE SEQUENCE [LARGE SCALE GENOMIC DNA]</scope>
    <source>
        <strain evidence="5 6">CECT 5836</strain>
    </source>
</reference>